<organism evidence="1 2">
    <name type="scientific">Nicotiana tabacum</name>
    <name type="common">Common tobacco</name>
    <dbReference type="NCBI Taxonomy" id="4097"/>
    <lineage>
        <taxon>Eukaryota</taxon>
        <taxon>Viridiplantae</taxon>
        <taxon>Streptophyta</taxon>
        <taxon>Embryophyta</taxon>
        <taxon>Tracheophyta</taxon>
        <taxon>Spermatophyta</taxon>
        <taxon>Magnoliopsida</taxon>
        <taxon>eudicotyledons</taxon>
        <taxon>Gunneridae</taxon>
        <taxon>Pentapetalae</taxon>
        <taxon>asterids</taxon>
        <taxon>lamiids</taxon>
        <taxon>Solanales</taxon>
        <taxon>Solanaceae</taxon>
        <taxon>Nicotianoideae</taxon>
        <taxon>Nicotianeae</taxon>
        <taxon>Nicotiana</taxon>
    </lineage>
</organism>
<gene>
    <name evidence="2" type="primary">LOC107832314</name>
</gene>
<sequence>MGQIHSYAQAKNWIYTSKRNAYYCSFQDTVHFIAGRRVPPSFLRVSGAALPLQRELLWFKEVEKIVPPSLHRMRNNDGKTPRQFFTEEHQLLLKEGERLMKDTVNSCMIVATLIATMVFAAGFTVPGGNNDDEGTPIMLQLKGFTVFVISDAVALFSSIVSIIMFLSILMSRYAEDDFLVSLPAKLLFGLSTLFASIVSMLVAFAATFFLIYNNHRAWGPKLIAACSGVPVALFGCLQYKLWFDVAKSIIRSKFLFKPGKYSLY</sequence>
<accession>A0AC58T1Z1</accession>
<name>A0AC58T1Z1_TOBAC</name>
<proteinExistence type="predicted"/>
<reference evidence="2" key="2">
    <citation type="submission" date="2025-08" db="UniProtKB">
        <authorList>
            <consortium name="RefSeq"/>
        </authorList>
    </citation>
    <scope>IDENTIFICATION</scope>
    <source>
        <tissue evidence="2">Leaf</tissue>
    </source>
</reference>
<dbReference type="RefSeq" id="XP_075091232.1">
    <property type="nucleotide sequence ID" value="XM_075235131.1"/>
</dbReference>
<evidence type="ECO:0000313" key="1">
    <source>
        <dbReference type="Proteomes" id="UP000790787"/>
    </source>
</evidence>
<dbReference type="Proteomes" id="UP000790787">
    <property type="component" value="Chromosome 17"/>
</dbReference>
<reference evidence="1" key="1">
    <citation type="journal article" date="2014" name="Nat. Commun.">
        <title>The tobacco genome sequence and its comparison with those of tomato and potato.</title>
        <authorList>
            <person name="Sierro N."/>
            <person name="Battey J.N."/>
            <person name="Ouadi S."/>
            <person name="Bakaher N."/>
            <person name="Bovet L."/>
            <person name="Willig A."/>
            <person name="Goepfert S."/>
            <person name="Peitsch M.C."/>
            <person name="Ivanov N.V."/>
        </authorList>
    </citation>
    <scope>NUCLEOTIDE SEQUENCE [LARGE SCALE GENOMIC DNA]</scope>
</reference>
<keyword evidence="1" id="KW-1185">Reference proteome</keyword>
<protein>
    <submittedName>
        <fullName evidence="2">Ankyrin repeat-containing protein NPR4-like</fullName>
    </submittedName>
</protein>
<evidence type="ECO:0000313" key="2">
    <source>
        <dbReference type="RefSeq" id="XP_075091232.1"/>
    </source>
</evidence>